<dbReference type="PANTHER" id="PTHR38887:SF1">
    <property type="entry name" value="RAS MODIFICATION PROTEIN ERF4"/>
    <property type="match status" value="1"/>
</dbReference>
<dbReference type="PANTHER" id="PTHR38887">
    <property type="entry name" value="CHROMOSOME 21, WHOLE GENOME SHOTGUN SEQUENCE"/>
    <property type="match status" value="1"/>
</dbReference>
<dbReference type="InterPro" id="IPR053221">
    <property type="entry name" value="Burnettramic_acid_biosynth"/>
</dbReference>
<accession>A0A9W9K8H2</accession>
<comment type="caution">
    <text evidence="2">The sequence shown here is derived from an EMBL/GenBank/DDBJ whole genome shotgun (WGS) entry which is preliminary data.</text>
</comment>
<dbReference type="OrthoDB" id="3068835at2759"/>
<evidence type="ECO:0000256" key="1">
    <source>
        <dbReference type="SAM" id="MobiDB-lite"/>
    </source>
</evidence>
<proteinExistence type="predicted"/>
<dbReference type="EMBL" id="JAPQKH010000005">
    <property type="protein sequence ID" value="KAJ5096988.1"/>
    <property type="molecule type" value="Genomic_DNA"/>
</dbReference>
<feature type="compositionally biased region" description="Pro residues" evidence="1">
    <location>
        <begin position="208"/>
        <end position="226"/>
    </location>
</feature>
<feature type="region of interest" description="Disordered" evidence="1">
    <location>
        <begin position="1"/>
        <end position="269"/>
    </location>
</feature>
<dbReference type="AlphaFoldDB" id="A0A9W9K8H2"/>
<dbReference type="PRINTS" id="PR01871">
    <property type="entry name" value="ANNEXINVII"/>
</dbReference>
<gene>
    <name evidence="2" type="ORF">N7456_007709</name>
</gene>
<evidence type="ECO:0000313" key="2">
    <source>
        <dbReference type="EMBL" id="KAJ5096988.1"/>
    </source>
</evidence>
<sequence>MDEKIVVDPYEEQLRHEQKLARQSRQLPPDEDLPQYSPPASSSHVAPSDSKMANLVPQPLDPNRPRTLPSGSGYGPPSSAGPSHGHSPSIEPDCAPEFGSSRGVEQYGAPQNPGPGYGPPQNAGPGYGPGYGPPPNSGHGYASPPNVGAYGPPPNGDPYGQQNPGPYGPPQHMDQGYPPPNAGPGFGTPPNAGPGYGVPSPNAGQGYGPPPNAGPYGPQNPGPYGSPQPMEQGYGAPPPNVGPGFGTPPNAGPGYGPPPNVAPGYGGPPMSNMPPSNIMAIPALTPDKDAPFIRAYPPMLQNHQIPQDFFFRLLDKLNDAMGSSPPMQVLDVTGGMLSSVPILFPLRWIGASVSSLANFSSQEMGKSKADGIVRTANKEIFNSRGLIAQIAKLPAVAQITNMPILDSEGKIDPNAPLFTQLSELPCGGTDMANELDFQQRRIQLFQPWIAPLVVDTDMPWKGKTGLHKFNAKVKNYHQGNARKHGRGPPVVDPSKADPDLWRALWLVIRPLDEDHKGPAPPRLYTGNTRGNQKAKAKS</sequence>
<evidence type="ECO:0000313" key="3">
    <source>
        <dbReference type="Proteomes" id="UP001149165"/>
    </source>
</evidence>
<name>A0A9W9K8H2_9EURO</name>
<feature type="compositionally biased region" description="Low complexity" evidence="1">
    <location>
        <begin position="69"/>
        <end position="89"/>
    </location>
</feature>
<protein>
    <submittedName>
        <fullName evidence="2">Uncharacterized protein</fullName>
    </submittedName>
</protein>
<reference evidence="2" key="1">
    <citation type="submission" date="2022-11" db="EMBL/GenBank/DDBJ databases">
        <authorList>
            <person name="Petersen C."/>
        </authorList>
    </citation>
    <scope>NUCLEOTIDE SEQUENCE</scope>
    <source>
        <strain evidence="2">IBT 30069</strain>
    </source>
</reference>
<feature type="compositionally biased region" description="Low complexity" evidence="1">
    <location>
        <begin position="38"/>
        <end position="50"/>
    </location>
</feature>
<reference evidence="2" key="2">
    <citation type="journal article" date="2023" name="IMA Fungus">
        <title>Comparative genomic study of the Penicillium genus elucidates a diverse pangenome and 15 lateral gene transfer events.</title>
        <authorList>
            <person name="Petersen C."/>
            <person name="Sorensen T."/>
            <person name="Nielsen M.R."/>
            <person name="Sondergaard T.E."/>
            <person name="Sorensen J.L."/>
            <person name="Fitzpatrick D.A."/>
            <person name="Frisvad J.C."/>
            <person name="Nielsen K.L."/>
        </authorList>
    </citation>
    <scope>NUCLEOTIDE SEQUENCE</scope>
    <source>
        <strain evidence="2">IBT 30069</strain>
    </source>
</reference>
<dbReference type="Proteomes" id="UP001149165">
    <property type="component" value="Unassembled WGS sequence"/>
</dbReference>
<organism evidence="2 3">
    <name type="scientific">Penicillium angulare</name>
    <dbReference type="NCBI Taxonomy" id="116970"/>
    <lineage>
        <taxon>Eukaryota</taxon>
        <taxon>Fungi</taxon>
        <taxon>Dikarya</taxon>
        <taxon>Ascomycota</taxon>
        <taxon>Pezizomycotina</taxon>
        <taxon>Eurotiomycetes</taxon>
        <taxon>Eurotiomycetidae</taxon>
        <taxon>Eurotiales</taxon>
        <taxon>Aspergillaceae</taxon>
        <taxon>Penicillium</taxon>
    </lineage>
</organism>
<keyword evidence="3" id="KW-1185">Reference proteome</keyword>
<feature type="compositionally biased region" description="Basic and acidic residues" evidence="1">
    <location>
        <begin position="1"/>
        <end position="20"/>
    </location>
</feature>
<feature type="region of interest" description="Disordered" evidence="1">
    <location>
        <begin position="512"/>
        <end position="538"/>
    </location>
</feature>